<dbReference type="AlphaFoldDB" id="A0A8D8R920"/>
<dbReference type="Pfam" id="PF01126">
    <property type="entry name" value="Heme_oxygenase"/>
    <property type="match status" value="1"/>
</dbReference>
<dbReference type="GO" id="GO:0006788">
    <property type="term" value="P:heme oxidation"/>
    <property type="evidence" value="ECO:0007669"/>
    <property type="project" value="UniProtKB-UniRule"/>
</dbReference>
<evidence type="ECO:0000256" key="2">
    <source>
        <dbReference type="ARBA" id="ARBA00022723"/>
    </source>
</evidence>
<evidence type="ECO:0000256" key="5">
    <source>
        <dbReference type="PIRSR" id="PIRSR000343-1"/>
    </source>
</evidence>
<evidence type="ECO:0000256" key="1">
    <source>
        <dbReference type="ARBA" id="ARBA00022617"/>
    </source>
</evidence>
<sequence length="251" mass="29291">MDNNSEELPLSNPEILFSKEMRKVTRDVHDLSDALVNAKLVLAMSDTNIWIEGLLVFYEVFKFLELCMEECLGNKRLQQYNLSQMKRTAAFESDLQHYLGADWRGNYKPRQSVVNYLDHLAELKEKNDTLLIAYVYHLYLGVLSGGQLINKKRQLSPFKSSYHDQVLCFPPEANVAELKRQIKAILDEQSSEFNSLTRRQLLGESRRVFHLNNSLIKSIDQKRMTHVLVKKLLYLIVICFLIKKLFDFVML</sequence>
<dbReference type="SUPFAM" id="SSF48613">
    <property type="entry name" value="Heme oxygenase-like"/>
    <property type="match status" value="1"/>
</dbReference>
<dbReference type="InterPro" id="IPR016053">
    <property type="entry name" value="Haem_Oase-like"/>
</dbReference>
<protein>
    <recommendedName>
        <fullName evidence="4">Heme oxygenase</fullName>
        <ecNumber evidence="4">1.14.14.18</ecNumber>
    </recommendedName>
</protein>
<feature type="binding site" evidence="5">
    <location>
        <position position="22"/>
    </location>
    <ligand>
        <name>heme b</name>
        <dbReference type="ChEBI" id="CHEBI:60344"/>
    </ligand>
</feature>
<feature type="binding site" description="axial binding residue" evidence="6">
    <location>
        <position position="29"/>
    </location>
    <ligand>
        <name>heme b</name>
        <dbReference type="ChEBI" id="CHEBI:60344"/>
    </ligand>
    <ligandPart>
        <name>Fe</name>
        <dbReference type="ChEBI" id="CHEBI:18248"/>
    </ligandPart>
</feature>
<evidence type="ECO:0000256" key="4">
    <source>
        <dbReference type="PIRNR" id="PIRNR000343"/>
    </source>
</evidence>
<comment type="catalytic activity">
    <reaction evidence="4">
        <text>heme b + 3 reduced [NADPH--hemoprotein reductase] + 3 O2 = biliverdin IXalpha + CO + Fe(2+) + 3 oxidized [NADPH--hemoprotein reductase] + 3 H2O + H(+)</text>
        <dbReference type="Rhea" id="RHEA:21764"/>
        <dbReference type="Rhea" id="RHEA-COMP:11964"/>
        <dbReference type="Rhea" id="RHEA-COMP:11965"/>
        <dbReference type="ChEBI" id="CHEBI:15377"/>
        <dbReference type="ChEBI" id="CHEBI:15378"/>
        <dbReference type="ChEBI" id="CHEBI:15379"/>
        <dbReference type="ChEBI" id="CHEBI:17245"/>
        <dbReference type="ChEBI" id="CHEBI:29033"/>
        <dbReference type="ChEBI" id="CHEBI:57618"/>
        <dbReference type="ChEBI" id="CHEBI:57991"/>
        <dbReference type="ChEBI" id="CHEBI:58210"/>
        <dbReference type="ChEBI" id="CHEBI:60344"/>
        <dbReference type="EC" id="1.14.14.18"/>
    </reaction>
</comment>
<keyword evidence="2 4" id="KW-0479">Metal-binding</keyword>
<dbReference type="Gene3D" id="1.20.910.10">
    <property type="entry name" value="Heme oxygenase-like"/>
    <property type="match status" value="1"/>
</dbReference>
<dbReference type="PRINTS" id="PR00088">
    <property type="entry name" value="HAEMOXYGNASE"/>
</dbReference>
<dbReference type="InterPro" id="IPR016084">
    <property type="entry name" value="Haem_Oase-like_multi-hlx"/>
</dbReference>
<dbReference type="PIRSF" id="PIRSF000343">
    <property type="entry name" value="Haem_Oase"/>
    <property type="match status" value="1"/>
</dbReference>
<dbReference type="EMBL" id="HBUF01142862">
    <property type="protein sequence ID" value="CAG6646630.1"/>
    <property type="molecule type" value="Transcribed_RNA"/>
</dbReference>
<reference evidence="7" key="1">
    <citation type="submission" date="2021-05" db="EMBL/GenBank/DDBJ databases">
        <authorList>
            <person name="Alioto T."/>
            <person name="Alioto T."/>
            <person name="Gomez Garrido J."/>
        </authorList>
    </citation>
    <scope>NUCLEOTIDE SEQUENCE</scope>
</reference>
<dbReference type="GO" id="GO:0004392">
    <property type="term" value="F:heme oxygenase (decyclizing) activity"/>
    <property type="evidence" value="ECO:0007669"/>
    <property type="project" value="UniProtKB-UniRule"/>
</dbReference>
<feature type="binding site" evidence="5">
    <location>
        <position position="136"/>
    </location>
    <ligand>
        <name>heme b</name>
        <dbReference type="ChEBI" id="CHEBI:60344"/>
    </ligand>
</feature>
<dbReference type="EMBL" id="HBUF01174262">
    <property type="protein sequence ID" value="CAG6653568.1"/>
    <property type="molecule type" value="Transcribed_RNA"/>
</dbReference>
<name>A0A8D8R920_9HEMI</name>
<dbReference type="EC" id="1.14.14.18" evidence="4"/>
<dbReference type="PANTHER" id="PTHR10720:SF0">
    <property type="entry name" value="HEME OXYGENASE"/>
    <property type="match status" value="1"/>
</dbReference>
<evidence type="ECO:0000256" key="6">
    <source>
        <dbReference type="PIRSR" id="PIRSR000343-2"/>
    </source>
</evidence>
<evidence type="ECO:0000256" key="3">
    <source>
        <dbReference type="ARBA" id="ARBA00023004"/>
    </source>
</evidence>
<dbReference type="InterPro" id="IPR002051">
    <property type="entry name" value="Haem_Oase"/>
</dbReference>
<dbReference type="PANTHER" id="PTHR10720">
    <property type="entry name" value="HEME OXYGENASE"/>
    <property type="match status" value="1"/>
</dbReference>
<organism evidence="7">
    <name type="scientific">Cacopsylla melanoneura</name>
    <dbReference type="NCBI Taxonomy" id="428564"/>
    <lineage>
        <taxon>Eukaryota</taxon>
        <taxon>Metazoa</taxon>
        <taxon>Ecdysozoa</taxon>
        <taxon>Arthropoda</taxon>
        <taxon>Hexapoda</taxon>
        <taxon>Insecta</taxon>
        <taxon>Pterygota</taxon>
        <taxon>Neoptera</taxon>
        <taxon>Paraneoptera</taxon>
        <taxon>Hemiptera</taxon>
        <taxon>Sternorrhyncha</taxon>
        <taxon>Psylloidea</taxon>
        <taxon>Psyllidae</taxon>
        <taxon>Psyllinae</taxon>
        <taxon>Cacopsylla</taxon>
    </lineage>
</organism>
<accession>A0A8D8R920</accession>
<keyword evidence="1 4" id="KW-0349">Heme</keyword>
<dbReference type="EMBL" id="HBUF01142864">
    <property type="protein sequence ID" value="CAG6646632.1"/>
    <property type="molecule type" value="Transcribed_RNA"/>
</dbReference>
<comment type="similarity">
    <text evidence="4">Belongs to the heme oxygenase family.</text>
</comment>
<keyword evidence="3 4" id="KW-0408">Iron</keyword>
<proteinExistence type="inferred from homology"/>
<dbReference type="GO" id="GO:0046872">
    <property type="term" value="F:metal ion binding"/>
    <property type="evidence" value="ECO:0007669"/>
    <property type="project" value="UniProtKB-UniRule"/>
</dbReference>
<evidence type="ECO:0000313" key="7">
    <source>
        <dbReference type="EMBL" id="CAG6646630.1"/>
    </source>
</evidence>
<dbReference type="CDD" id="cd19165">
    <property type="entry name" value="HemeO"/>
    <property type="match status" value="1"/>
</dbReference>